<dbReference type="EMBL" id="AZHD01000008">
    <property type="protein sequence ID" value="OAA61107.1"/>
    <property type="molecule type" value="Genomic_DNA"/>
</dbReference>
<evidence type="ECO:0000256" key="9">
    <source>
        <dbReference type="ARBA" id="ARBA00023316"/>
    </source>
</evidence>
<dbReference type="PANTHER" id="PTHR31736">
    <property type="match status" value="1"/>
</dbReference>
<evidence type="ECO:0000256" key="3">
    <source>
        <dbReference type="ARBA" id="ARBA00022525"/>
    </source>
</evidence>
<evidence type="ECO:0000256" key="4">
    <source>
        <dbReference type="ARBA" id="ARBA00022729"/>
    </source>
</evidence>
<dbReference type="Proteomes" id="UP000076874">
    <property type="component" value="Unassembled WGS sequence"/>
</dbReference>
<keyword evidence="8 10" id="KW-0326">Glycosidase</keyword>
<comment type="subcellular location">
    <subcellularLocation>
        <location evidence="1">Secreted</location>
    </subcellularLocation>
</comment>
<evidence type="ECO:0000256" key="5">
    <source>
        <dbReference type="ARBA" id="ARBA00022801"/>
    </source>
</evidence>
<keyword evidence="4" id="KW-0732">Signal</keyword>
<dbReference type="InterPro" id="IPR011050">
    <property type="entry name" value="Pectin_lyase_fold/virulence"/>
</dbReference>
<comment type="similarity">
    <text evidence="2 10">Belongs to the glycosyl hydrolase 28 family.</text>
</comment>
<keyword evidence="3" id="KW-0964">Secreted</keyword>
<reference evidence="11 12" key="1">
    <citation type="journal article" date="2016" name="Genome Biol. Evol.">
        <title>Divergent and convergent evolution of fungal pathogenicity.</title>
        <authorList>
            <person name="Shang Y."/>
            <person name="Xiao G."/>
            <person name="Zheng P."/>
            <person name="Cen K."/>
            <person name="Zhan S."/>
            <person name="Wang C."/>
        </authorList>
    </citation>
    <scope>NUCLEOTIDE SEQUENCE [LARGE SCALE GENOMIC DNA]</scope>
    <source>
        <strain evidence="11 12">RCEF 264</strain>
    </source>
</reference>
<evidence type="ECO:0000256" key="7">
    <source>
        <dbReference type="ARBA" id="ARBA00023180"/>
    </source>
</evidence>
<evidence type="ECO:0000256" key="6">
    <source>
        <dbReference type="ARBA" id="ARBA00023157"/>
    </source>
</evidence>
<dbReference type="STRING" id="1081102.A0A167TZD2"/>
<keyword evidence="9" id="KW-0961">Cell wall biogenesis/degradation</keyword>
<keyword evidence="5 10" id="KW-0378">Hydrolase</keyword>
<name>A0A167TZD2_9HYPO</name>
<organism evidence="11 12">
    <name type="scientific">Niveomyces insectorum RCEF 264</name>
    <dbReference type="NCBI Taxonomy" id="1081102"/>
    <lineage>
        <taxon>Eukaryota</taxon>
        <taxon>Fungi</taxon>
        <taxon>Dikarya</taxon>
        <taxon>Ascomycota</taxon>
        <taxon>Pezizomycotina</taxon>
        <taxon>Sordariomycetes</taxon>
        <taxon>Hypocreomycetidae</taxon>
        <taxon>Hypocreales</taxon>
        <taxon>Cordycipitaceae</taxon>
        <taxon>Niveomyces</taxon>
    </lineage>
</organism>
<dbReference type="InterPro" id="IPR000743">
    <property type="entry name" value="Glyco_hydro_28"/>
</dbReference>
<dbReference type="OrthoDB" id="2268901at2759"/>
<evidence type="ECO:0000313" key="12">
    <source>
        <dbReference type="Proteomes" id="UP000076874"/>
    </source>
</evidence>
<dbReference type="GO" id="GO:0005576">
    <property type="term" value="C:extracellular region"/>
    <property type="evidence" value="ECO:0007669"/>
    <property type="project" value="UniProtKB-SubCell"/>
</dbReference>
<evidence type="ECO:0000256" key="2">
    <source>
        <dbReference type="ARBA" id="ARBA00008834"/>
    </source>
</evidence>
<dbReference type="AlphaFoldDB" id="A0A167TZD2"/>
<proteinExistence type="inferred from homology"/>
<comment type="caution">
    <text evidence="11">The sequence shown here is derived from an EMBL/GenBank/DDBJ whole genome shotgun (WGS) entry which is preliminary data.</text>
</comment>
<dbReference type="GO" id="GO:0046576">
    <property type="term" value="F:rhamnogalacturonan alpha-L-rhamnopyranosyl-(1-&gt;4)-alpha-D-galactopyranosyluronide lyase activity"/>
    <property type="evidence" value="ECO:0007669"/>
    <property type="project" value="UniProtKB-ARBA"/>
</dbReference>
<dbReference type="Pfam" id="PF00295">
    <property type="entry name" value="Glyco_hydro_28"/>
    <property type="match status" value="1"/>
</dbReference>
<dbReference type="GO" id="GO:0071555">
    <property type="term" value="P:cell wall organization"/>
    <property type="evidence" value="ECO:0007669"/>
    <property type="project" value="UniProtKB-KW"/>
</dbReference>
<accession>A0A167TZD2</accession>
<dbReference type="InterPro" id="IPR012334">
    <property type="entry name" value="Pectin_lyas_fold"/>
</dbReference>
<evidence type="ECO:0000256" key="1">
    <source>
        <dbReference type="ARBA" id="ARBA00004613"/>
    </source>
</evidence>
<dbReference type="GO" id="GO:0004650">
    <property type="term" value="F:polygalacturonase activity"/>
    <property type="evidence" value="ECO:0007669"/>
    <property type="project" value="InterPro"/>
</dbReference>
<sequence length="486" mass="51420">MISYAALQRPWPRPLFGAVRLLAVLGFVLILGASHAHAQLQGRVGPTTSTASKRAAKVCNVLQYGGTASLTADIGPALSAAFAACKTGGTVYVPPGEYGMSTWVSLSGGQNWALQLDGVIYRTGTAGGNMIFIEKSKDFELYSSTSQGAVQGNGYEFHKNNKNGCRILRLAHVQDFSIHDIALVDSPLFHLFLDTVSSGEVYNIIIRGGDKGGLDGLDVSGSNMWFHDLEVSNRDECVTIKNPAQYMLIENIYCNWSGGCAMGSLSGGENDIHHIHYDKVYSVNCNQMFMIKSNGGSGSVHDCSFTNFAGHHNAYTLNIDANWAQLKKQGGDGVLLRDLNFTGWHGSCSDGNRRGPVSVICPPARPCYHLRLEDFAVWTESGTHELYKCANAYGEGACLRPDGSGAGAGASAASAYSAYAASTMTVATAPPGWSAPTMAADLKTLPLSSSIPIPPVPTSFFPGATPYSKLLGGVAASASAAARVVR</sequence>
<evidence type="ECO:0000313" key="11">
    <source>
        <dbReference type="EMBL" id="OAA61107.1"/>
    </source>
</evidence>
<dbReference type="GO" id="GO:0005975">
    <property type="term" value="P:carbohydrate metabolic process"/>
    <property type="evidence" value="ECO:0007669"/>
    <property type="project" value="InterPro"/>
</dbReference>
<keyword evidence="12" id="KW-1185">Reference proteome</keyword>
<dbReference type="SUPFAM" id="SSF51126">
    <property type="entry name" value="Pectin lyase-like"/>
    <property type="match status" value="1"/>
</dbReference>
<dbReference type="PANTHER" id="PTHR31736:SF19">
    <property type="entry name" value="PECTIN LYASE SUPERFAMILY PROTEIN-RELATED"/>
    <property type="match status" value="1"/>
</dbReference>
<protein>
    <submittedName>
        <fullName evidence="11">Extracellular rhamnogalacturonase</fullName>
    </submittedName>
</protein>
<keyword evidence="7" id="KW-0325">Glycoprotein</keyword>
<keyword evidence="6" id="KW-1015">Disulfide bond</keyword>
<dbReference type="Gene3D" id="2.160.20.10">
    <property type="entry name" value="Single-stranded right-handed beta-helix, Pectin lyase-like"/>
    <property type="match status" value="1"/>
</dbReference>
<evidence type="ECO:0000256" key="8">
    <source>
        <dbReference type="ARBA" id="ARBA00023295"/>
    </source>
</evidence>
<evidence type="ECO:0000256" key="10">
    <source>
        <dbReference type="RuleBase" id="RU361169"/>
    </source>
</evidence>
<gene>
    <name evidence="11" type="ORF">SPI_05131</name>
</gene>